<evidence type="ECO:0000256" key="4">
    <source>
        <dbReference type="RuleBase" id="RU361153"/>
    </source>
</evidence>
<reference evidence="7" key="1">
    <citation type="journal article" date="2008" name="Plant Pathol.">
        <title>A family of GHF5 endo-1,4-beta-glucanases in the migratory plant-parasitic nematode Radopholus similis.</title>
        <authorList>
            <person name="Haegeman A."/>
            <person name="Jacob J."/>
            <person name="Vanholme B."/>
            <person name="Kyndt T."/>
            <person name="Gheysen G."/>
        </authorList>
    </citation>
    <scope>NUCLEOTIDE SEQUENCE</scope>
</reference>
<keyword evidence="3 4" id="KW-0326">Glycosidase</keyword>
<feature type="signal peptide" evidence="5">
    <location>
        <begin position="1"/>
        <end position="22"/>
    </location>
</feature>
<name>B2XBK9_RADSI</name>
<keyword evidence="2 4" id="KW-0378">Hydrolase</keyword>
<dbReference type="GO" id="GO:0000272">
    <property type="term" value="P:polysaccharide catabolic process"/>
    <property type="evidence" value="ECO:0007669"/>
    <property type="project" value="InterPro"/>
</dbReference>
<sequence length="343" mass="38738">MAKFPIFFVLFALCCFSGSVRAAAPPYGQLSVSGKKIVGSKTNGAAAKLHGVSLYWSQWLPRFWVTDIVKQIKCGYNGNVVRAAMAARAEDGGYIQNPAQEQAKVDVVVKAAIAQGIYVIVDWHEEEAYKHTEQAKNFFTYIAKTYGHLPNIIYELYNEPGSGVRWESQIKPYAETVIKTIRTIDRDNLIVVGTPFWDMGVVQAALSPIEGQRNIAYTLHFYFQGQMLRFAAQMAYRLGLPMFVTEYGVWSLDGDWDSGKRELDTWWALLDRLELSYCNWGMYDLEEQPAMLLNGTPIAHVADPKWMTTYGQYIQAKLKGQDNGVNCSDRKNERYFGGKDGKV</sequence>
<accession>B2XBK9</accession>
<evidence type="ECO:0000313" key="7">
    <source>
        <dbReference type="EMBL" id="ABV54449.1"/>
    </source>
</evidence>
<keyword evidence="5" id="KW-0732">Signal</keyword>
<dbReference type="PANTHER" id="PTHR34142:SF1">
    <property type="entry name" value="GLYCOSIDE HYDROLASE FAMILY 5 DOMAIN-CONTAINING PROTEIN"/>
    <property type="match status" value="1"/>
</dbReference>
<dbReference type="InterPro" id="IPR017853">
    <property type="entry name" value="GH"/>
</dbReference>
<proteinExistence type="inferred from homology"/>
<dbReference type="Pfam" id="PF00150">
    <property type="entry name" value="Cellulase"/>
    <property type="match status" value="1"/>
</dbReference>
<evidence type="ECO:0000256" key="5">
    <source>
        <dbReference type="SAM" id="SignalP"/>
    </source>
</evidence>
<evidence type="ECO:0000259" key="6">
    <source>
        <dbReference type="Pfam" id="PF00150"/>
    </source>
</evidence>
<dbReference type="AlphaFoldDB" id="B2XBK9"/>
<dbReference type="Gene3D" id="3.20.20.80">
    <property type="entry name" value="Glycosidases"/>
    <property type="match status" value="1"/>
</dbReference>
<feature type="domain" description="Glycoside hydrolase family 5" evidence="6">
    <location>
        <begin position="43"/>
        <end position="282"/>
    </location>
</feature>
<protein>
    <submittedName>
        <fullName evidence="7">GHF5 endo-1,4-beta-glucanase</fullName>
        <ecNumber evidence="7">3.2.1.4</ecNumber>
    </submittedName>
</protein>
<dbReference type="CAZy" id="GH5">
    <property type="family name" value="Glycoside Hydrolase Family 5"/>
</dbReference>
<dbReference type="SUPFAM" id="SSF51445">
    <property type="entry name" value="(Trans)glycosidases"/>
    <property type="match status" value="1"/>
</dbReference>
<dbReference type="PANTHER" id="PTHR34142">
    <property type="entry name" value="ENDO-BETA-1,4-GLUCANASE A"/>
    <property type="match status" value="1"/>
</dbReference>
<dbReference type="EMBL" id="EF693943">
    <property type="protein sequence ID" value="ABV54449.1"/>
    <property type="molecule type" value="Genomic_DNA"/>
</dbReference>
<organism evidence="7">
    <name type="scientific">Radopholus similis</name>
    <name type="common">Burrowing nematode worm</name>
    <name type="synonym">Tylenchus similis</name>
    <dbReference type="NCBI Taxonomy" id="46012"/>
    <lineage>
        <taxon>Eukaryota</taxon>
        <taxon>Metazoa</taxon>
        <taxon>Ecdysozoa</taxon>
        <taxon>Nematoda</taxon>
        <taxon>Chromadorea</taxon>
        <taxon>Rhabditida</taxon>
        <taxon>Tylenchina</taxon>
        <taxon>Tylenchomorpha</taxon>
        <taxon>Tylenchoidea</taxon>
        <taxon>Pratylenchidae</taxon>
        <taxon>Radopholinae</taxon>
        <taxon>Radopholus</taxon>
    </lineage>
</organism>
<comment type="similarity">
    <text evidence="1 4">Belongs to the glycosyl hydrolase 5 (cellulase A) family.</text>
</comment>
<evidence type="ECO:0000256" key="3">
    <source>
        <dbReference type="ARBA" id="ARBA00023295"/>
    </source>
</evidence>
<gene>
    <name evidence="7" type="primary">eng3</name>
</gene>
<dbReference type="EC" id="3.2.1.4" evidence="7"/>
<feature type="chain" id="PRO_5002783807" evidence="5">
    <location>
        <begin position="23"/>
        <end position="343"/>
    </location>
</feature>
<evidence type="ECO:0000256" key="1">
    <source>
        <dbReference type="ARBA" id="ARBA00005641"/>
    </source>
</evidence>
<dbReference type="InterPro" id="IPR001547">
    <property type="entry name" value="Glyco_hydro_5"/>
</dbReference>
<dbReference type="GO" id="GO:0008810">
    <property type="term" value="F:cellulase activity"/>
    <property type="evidence" value="ECO:0007669"/>
    <property type="project" value="UniProtKB-EC"/>
</dbReference>
<evidence type="ECO:0000256" key="2">
    <source>
        <dbReference type="ARBA" id="ARBA00022801"/>
    </source>
</evidence>